<keyword evidence="5 7" id="KW-1133">Transmembrane helix</keyword>
<dbReference type="EMBL" id="LT629755">
    <property type="protein sequence ID" value="SDS71695.1"/>
    <property type="molecule type" value="Genomic_DNA"/>
</dbReference>
<feature type="transmembrane region" description="Helical" evidence="7">
    <location>
        <begin position="350"/>
        <end position="371"/>
    </location>
</feature>
<feature type="transmembrane region" description="Helical" evidence="7">
    <location>
        <begin position="112"/>
        <end position="134"/>
    </location>
</feature>
<keyword evidence="6 7" id="KW-0472">Membrane</keyword>
<evidence type="ECO:0000256" key="3">
    <source>
        <dbReference type="ARBA" id="ARBA00022475"/>
    </source>
</evidence>
<accession>A0A1H1UGQ0</accession>
<dbReference type="PANTHER" id="PTHR30250">
    <property type="entry name" value="PST FAMILY PREDICTED COLANIC ACID TRANSPORTER"/>
    <property type="match status" value="1"/>
</dbReference>
<dbReference type="EMBL" id="SODL02000004">
    <property type="protein sequence ID" value="MCP2368218.1"/>
    <property type="molecule type" value="Genomic_DNA"/>
</dbReference>
<evidence type="ECO:0000313" key="11">
    <source>
        <dbReference type="Proteomes" id="UP000893823"/>
    </source>
</evidence>
<reference evidence="10" key="2">
    <citation type="submission" date="2016-10" db="EMBL/GenBank/DDBJ databases">
        <authorList>
            <person name="Varghese N."/>
            <person name="Submissions S."/>
        </authorList>
    </citation>
    <scope>NUCLEOTIDE SEQUENCE [LARGE SCALE GENOMIC DNA]</scope>
    <source>
        <strain evidence="10">CPCC 202695</strain>
    </source>
</reference>
<dbReference type="STRING" id="589382.SAMN04489721_1784"/>
<evidence type="ECO:0000256" key="5">
    <source>
        <dbReference type="ARBA" id="ARBA00022989"/>
    </source>
</evidence>
<evidence type="ECO:0000256" key="6">
    <source>
        <dbReference type="ARBA" id="ARBA00023136"/>
    </source>
</evidence>
<dbReference type="RefSeq" id="WP_092671150.1">
    <property type="nucleotide sequence ID" value="NZ_BMDN01000004.1"/>
</dbReference>
<gene>
    <name evidence="8" type="ORF">BCL57_002391</name>
    <name evidence="9" type="ORF">SAMN04489721_1784</name>
</gene>
<keyword evidence="3" id="KW-1003">Cell membrane</keyword>
<feature type="transmembrane region" description="Helical" evidence="7">
    <location>
        <begin position="40"/>
        <end position="64"/>
    </location>
</feature>
<feature type="transmembrane region" description="Helical" evidence="7">
    <location>
        <begin position="286"/>
        <end position="309"/>
    </location>
</feature>
<feature type="transmembrane region" description="Helical" evidence="7">
    <location>
        <begin position="85"/>
        <end position="106"/>
    </location>
</feature>
<protein>
    <submittedName>
        <fullName evidence="9">Membrane protein involved in the export of O-antigen and teichoic acid</fullName>
    </submittedName>
    <submittedName>
        <fullName evidence="8">O-antigen/teichoic acid export membrane protein</fullName>
    </submittedName>
</protein>
<reference evidence="8" key="3">
    <citation type="submission" date="2022-06" db="EMBL/GenBank/DDBJ databases">
        <title>Genomic Encyclopedia of Type Strains, Phase III (KMG-III): the genomes of soil and plant-associated and newly described type strains.</title>
        <authorList>
            <person name="Whitman W."/>
        </authorList>
    </citation>
    <scope>NUCLEOTIDE SEQUENCE</scope>
    <source>
        <strain evidence="8">CPCC 202695</strain>
    </source>
</reference>
<feature type="transmembrane region" description="Helical" evidence="7">
    <location>
        <begin position="167"/>
        <end position="189"/>
    </location>
</feature>
<organism evidence="9 10">
    <name type="scientific">Agromyces flavus</name>
    <dbReference type="NCBI Taxonomy" id="589382"/>
    <lineage>
        <taxon>Bacteria</taxon>
        <taxon>Bacillati</taxon>
        <taxon>Actinomycetota</taxon>
        <taxon>Actinomycetes</taxon>
        <taxon>Micrococcales</taxon>
        <taxon>Microbacteriaceae</taxon>
        <taxon>Agromyces</taxon>
    </lineage>
</organism>
<dbReference type="Proteomes" id="UP000199482">
    <property type="component" value="Chromosome I"/>
</dbReference>
<dbReference type="GO" id="GO:0005886">
    <property type="term" value="C:plasma membrane"/>
    <property type="evidence" value="ECO:0007669"/>
    <property type="project" value="UniProtKB-SubCell"/>
</dbReference>
<evidence type="ECO:0000256" key="7">
    <source>
        <dbReference type="SAM" id="Phobius"/>
    </source>
</evidence>
<comment type="similarity">
    <text evidence="2">Belongs to the polysaccharide synthase family.</text>
</comment>
<comment type="subcellular location">
    <subcellularLocation>
        <location evidence="1">Cell membrane</location>
        <topology evidence="1">Multi-pass membrane protein</topology>
    </subcellularLocation>
</comment>
<keyword evidence="11" id="KW-1185">Reference proteome</keyword>
<dbReference type="OrthoDB" id="3733304at2"/>
<evidence type="ECO:0000256" key="1">
    <source>
        <dbReference type="ARBA" id="ARBA00004651"/>
    </source>
</evidence>
<reference evidence="9" key="1">
    <citation type="submission" date="2016-10" db="EMBL/GenBank/DDBJ databases">
        <authorList>
            <person name="de Groot N.N."/>
        </authorList>
    </citation>
    <scope>NUCLEOTIDE SEQUENCE [LARGE SCALE GENOMIC DNA]</scope>
    <source>
        <strain evidence="9">CPCC 202695</strain>
    </source>
</reference>
<proteinExistence type="inferred from homology"/>
<dbReference type="PANTHER" id="PTHR30250:SF10">
    <property type="entry name" value="LIPOPOLYSACCHARIDE BIOSYNTHESIS PROTEIN WZXC"/>
    <property type="match status" value="1"/>
</dbReference>
<evidence type="ECO:0000256" key="4">
    <source>
        <dbReference type="ARBA" id="ARBA00022692"/>
    </source>
</evidence>
<dbReference type="InterPro" id="IPR050833">
    <property type="entry name" value="Poly_Biosynth_Transport"/>
</dbReference>
<keyword evidence="4 7" id="KW-0812">Transmembrane</keyword>
<dbReference type="Proteomes" id="UP000893823">
    <property type="component" value="Unassembled WGS sequence"/>
</dbReference>
<feature type="transmembrane region" description="Helical" evidence="7">
    <location>
        <begin position="321"/>
        <end position="343"/>
    </location>
</feature>
<evidence type="ECO:0000256" key="2">
    <source>
        <dbReference type="ARBA" id="ARBA00007430"/>
    </source>
</evidence>
<feature type="transmembrane region" description="Helical" evidence="7">
    <location>
        <begin position="12"/>
        <end position="34"/>
    </location>
</feature>
<evidence type="ECO:0000313" key="9">
    <source>
        <dbReference type="EMBL" id="SDS71695.1"/>
    </source>
</evidence>
<evidence type="ECO:0000313" key="8">
    <source>
        <dbReference type="EMBL" id="MCP2368218.1"/>
    </source>
</evidence>
<sequence length="409" mass="42189">MRNGVIARALGGYGLSVVLSGIVSLLVIPAVIIAAGTESWATIAVAQAVAGFAFVLAVYGWGVVGPTEVASRPVEERGAYFADSVLSRVWLSIVVVPVAVVVAIAITPQQPLLAALTTISGILVALGAGWFYVGERSPIRFLLLDTAPRLVGTLAGAAAVIATHDAVWFAGLQLAGVAISALICTVDILRRYRGWHPTLSPVRALRNLRGQGHTVAMSATSSVYVNVPIVLVELFVPAATAVYALAERMVRLALYATRPVVQVAQGWVPHPEPDVLVARARRVTGIALLLGALGGLAYAVLSPWAGAILSGGELTIDWDLAIPMGVNLAAILASQLTGFACLTALGMSRVLSTSTIAGAVVGTALMIPLLLLIGAPGVAWGLAAAEIAVLGVQLWKLAPRLRPALTVGS</sequence>
<name>A0A1H1UGQ0_9MICO</name>
<dbReference type="AlphaFoldDB" id="A0A1H1UGQ0"/>
<evidence type="ECO:0000313" key="10">
    <source>
        <dbReference type="Proteomes" id="UP000199482"/>
    </source>
</evidence>